<evidence type="ECO:0000313" key="1">
    <source>
        <dbReference type="EMBL" id="MDQ0231773.1"/>
    </source>
</evidence>
<evidence type="ECO:0000313" key="2">
    <source>
        <dbReference type="Proteomes" id="UP001234495"/>
    </source>
</evidence>
<accession>A0ABT9ZHL3</accession>
<comment type="caution">
    <text evidence="1">The sequence shown here is derived from an EMBL/GenBank/DDBJ whole genome shotgun (WGS) entry which is preliminary data.</text>
</comment>
<dbReference type="EMBL" id="JAUSUD010000015">
    <property type="protein sequence ID" value="MDQ0231773.1"/>
    <property type="molecule type" value="Genomic_DNA"/>
</dbReference>
<name>A0ABT9ZHL3_9BACI</name>
<reference evidence="1 2" key="1">
    <citation type="submission" date="2023-07" db="EMBL/GenBank/DDBJ databases">
        <title>Genomic Encyclopedia of Type Strains, Phase IV (KMG-IV): sequencing the most valuable type-strain genomes for metagenomic binning, comparative biology and taxonomic classification.</title>
        <authorList>
            <person name="Goeker M."/>
        </authorList>
    </citation>
    <scope>NUCLEOTIDE SEQUENCE [LARGE SCALE GENOMIC DNA]</scope>
    <source>
        <strain evidence="1 2">DSM 29005</strain>
    </source>
</reference>
<keyword evidence="2" id="KW-1185">Reference proteome</keyword>
<organism evidence="1 2">
    <name type="scientific">Metabacillus malikii</name>
    <dbReference type="NCBI Taxonomy" id="1504265"/>
    <lineage>
        <taxon>Bacteria</taxon>
        <taxon>Bacillati</taxon>
        <taxon>Bacillota</taxon>
        <taxon>Bacilli</taxon>
        <taxon>Bacillales</taxon>
        <taxon>Bacillaceae</taxon>
        <taxon>Metabacillus</taxon>
    </lineage>
</organism>
<proteinExistence type="predicted"/>
<gene>
    <name evidence="1" type="ORF">J2S19_003058</name>
</gene>
<dbReference type="RefSeq" id="WP_307343297.1">
    <property type="nucleotide sequence ID" value="NZ_JAUSUD010000015.1"/>
</dbReference>
<dbReference type="Proteomes" id="UP001234495">
    <property type="component" value="Unassembled WGS sequence"/>
</dbReference>
<protein>
    <submittedName>
        <fullName evidence="1">Uncharacterized protein</fullName>
    </submittedName>
</protein>
<sequence length="99" mass="11353">MEEISKNIGTVHDIDQFSFIAELEDFFFKHQNQDVEIELLQGKNTTEGLLNVRATDKNGNVTVLNHDDSIKLIEQVFSIKTDEVYLNFAGHIVYLIVLK</sequence>